<name>A0A3D8RB09_9HELO</name>
<comment type="caution">
    <text evidence="1">The sequence shown here is derived from an EMBL/GenBank/DDBJ whole genome shotgun (WGS) entry which is preliminary data.</text>
</comment>
<reference evidence="1 2" key="1">
    <citation type="journal article" date="2018" name="IMA Fungus">
        <title>IMA Genome-F 9: Draft genome sequence of Annulohypoxylon stygium, Aspergillus mulundensis, Berkeleyomyces basicola (syn. Thielaviopsis basicola), Ceratocystis smalleyi, two Cercospora beticola strains, Coleophoma cylindrospora, Fusarium fracticaudum, Phialophora cf. hyalina, and Morchella septimelata.</title>
        <authorList>
            <person name="Wingfield B.D."/>
            <person name="Bills G.F."/>
            <person name="Dong Y."/>
            <person name="Huang W."/>
            <person name="Nel W.J."/>
            <person name="Swalarsk-Parry B.S."/>
            <person name="Vaghefi N."/>
            <person name="Wilken P.M."/>
            <person name="An Z."/>
            <person name="de Beer Z.W."/>
            <person name="De Vos L."/>
            <person name="Chen L."/>
            <person name="Duong T.A."/>
            <person name="Gao Y."/>
            <person name="Hammerbacher A."/>
            <person name="Kikkert J.R."/>
            <person name="Li Y."/>
            <person name="Li H."/>
            <person name="Li K."/>
            <person name="Li Q."/>
            <person name="Liu X."/>
            <person name="Ma X."/>
            <person name="Naidoo K."/>
            <person name="Pethybridge S.J."/>
            <person name="Sun J."/>
            <person name="Steenkamp E.T."/>
            <person name="van der Nest M.A."/>
            <person name="van Wyk S."/>
            <person name="Wingfield M.J."/>
            <person name="Xiong C."/>
            <person name="Yue Q."/>
            <person name="Zhang X."/>
        </authorList>
    </citation>
    <scope>NUCLEOTIDE SEQUENCE [LARGE SCALE GENOMIC DNA]</scope>
    <source>
        <strain evidence="1 2">BP6252</strain>
    </source>
</reference>
<accession>A0A3D8RB09</accession>
<dbReference type="Proteomes" id="UP000256645">
    <property type="component" value="Unassembled WGS sequence"/>
</dbReference>
<keyword evidence="2" id="KW-1185">Reference proteome</keyword>
<proteinExistence type="predicted"/>
<gene>
    <name evidence="1" type="ORF">BP6252_07796</name>
</gene>
<evidence type="ECO:0000313" key="2">
    <source>
        <dbReference type="Proteomes" id="UP000256645"/>
    </source>
</evidence>
<protein>
    <submittedName>
        <fullName evidence="1">Uncharacterized protein</fullName>
    </submittedName>
</protein>
<dbReference type="AlphaFoldDB" id="A0A3D8RB09"/>
<dbReference type="EMBL" id="PDLM01000008">
    <property type="protein sequence ID" value="RDW71233.1"/>
    <property type="molecule type" value="Genomic_DNA"/>
</dbReference>
<organism evidence="1 2">
    <name type="scientific">Coleophoma cylindrospora</name>
    <dbReference type="NCBI Taxonomy" id="1849047"/>
    <lineage>
        <taxon>Eukaryota</taxon>
        <taxon>Fungi</taxon>
        <taxon>Dikarya</taxon>
        <taxon>Ascomycota</taxon>
        <taxon>Pezizomycotina</taxon>
        <taxon>Leotiomycetes</taxon>
        <taxon>Helotiales</taxon>
        <taxon>Dermateaceae</taxon>
        <taxon>Coleophoma</taxon>
    </lineage>
</organism>
<sequence>MSTTSHRQNQGAWKVLNSNYQGPGFTASAPAAQIGPVRRVQRRIALQLQKLDDGRPEFIDNLLSQPPASGSLEPAATLVYSNPDDSSPYVGFMIRIPMSVNALETFFDKDGRKLNHHVDIRFLPNTFTWAYRHIAHDGRDELKKYLKLPDYDLLSVEIKPNPDTSLELYGLPWPSTKGISQKALASILLLLH</sequence>
<evidence type="ECO:0000313" key="1">
    <source>
        <dbReference type="EMBL" id="RDW71233.1"/>
    </source>
</evidence>